<keyword evidence="2 14" id="KW-0813">Transport</keyword>
<evidence type="ECO:0000256" key="5">
    <source>
        <dbReference type="ARBA" id="ARBA00022989"/>
    </source>
</evidence>
<protein>
    <recommendedName>
        <fullName evidence="14">Glutamate receptor</fullName>
    </recommendedName>
</protein>
<evidence type="ECO:0000256" key="12">
    <source>
        <dbReference type="ARBA" id="ARBA00023286"/>
    </source>
</evidence>
<keyword evidence="7 14" id="KW-0406">Ion transport</keyword>
<keyword evidence="11 14" id="KW-0628">Postsynaptic cell membrane</keyword>
<evidence type="ECO:0000256" key="3">
    <source>
        <dbReference type="ARBA" id="ARBA00022475"/>
    </source>
</evidence>
<dbReference type="InterPro" id="IPR001508">
    <property type="entry name" value="Iono_Glu_rcpt_met"/>
</dbReference>
<feature type="coiled-coil region" evidence="15">
    <location>
        <begin position="1084"/>
        <end position="1118"/>
    </location>
</feature>
<keyword evidence="13 14" id="KW-0407">Ion channel</keyword>
<feature type="transmembrane region" description="Helical" evidence="14">
    <location>
        <begin position="498"/>
        <end position="516"/>
    </location>
</feature>
<keyword evidence="14" id="KW-0732">Signal</keyword>
<feature type="transmembrane region" description="Helical" evidence="14">
    <location>
        <begin position="528"/>
        <end position="546"/>
    </location>
</feature>
<feature type="compositionally biased region" description="Low complexity" evidence="16">
    <location>
        <begin position="1066"/>
        <end position="1079"/>
    </location>
</feature>
<gene>
    <name evidence="19" type="ORF">H4Q32_023720</name>
</gene>
<dbReference type="Proteomes" id="UP000830375">
    <property type="component" value="Unassembled WGS sequence"/>
</dbReference>
<dbReference type="Gene3D" id="3.40.50.2300">
    <property type="match status" value="2"/>
</dbReference>
<feature type="transmembrane region" description="Helical" evidence="14">
    <location>
        <begin position="922"/>
        <end position="941"/>
    </location>
</feature>
<evidence type="ECO:0000256" key="9">
    <source>
        <dbReference type="ARBA" id="ARBA00023170"/>
    </source>
</evidence>
<evidence type="ECO:0000256" key="8">
    <source>
        <dbReference type="ARBA" id="ARBA00023136"/>
    </source>
</evidence>
<dbReference type="SUPFAM" id="SSF53822">
    <property type="entry name" value="Periplasmic binding protein-like I"/>
    <property type="match status" value="1"/>
</dbReference>
<evidence type="ECO:0000256" key="14">
    <source>
        <dbReference type="RuleBase" id="RU367118"/>
    </source>
</evidence>
<evidence type="ECO:0000256" key="2">
    <source>
        <dbReference type="ARBA" id="ARBA00022448"/>
    </source>
</evidence>
<feature type="region of interest" description="Disordered" evidence="16">
    <location>
        <begin position="969"/>
        <end position="993"/>
    </location>
</feature>
<evidence type="ECO:0000256" key="6">
    <source>
        <dbReference type="ARBA" id="ARBA00023018"/>
    </source>
</evidence>
<evidence type="ECO:0000313" key="20">
    <source>
        <dbReference type="Proteomes" id="UP000830375"/>
    </source>
</evidence>
<evidence type="ECO:0000256" key="7">
    <source>
        <dbReference type="ARBA" id="ARBA00023065"/>
    </source>
</evidence>
<dbReference type="EMBL" id="JACTAM010000011">
    <property type="protein sequence ID" value="KAI2659418.1"/>
    <property type="molecule type" value="Genomic_DNA"/>
</dbReference>
<dbReference type="Pfam" id="PF10613">
    <property type="entry name" value="Lig_chan-Glu_bd"/>
    <property type="match status" value="1"/>
</dbReference>
<organism evidence="19 20">
    <name type="scientific">Labeo rohita</name>
    <name type="common">Indian major carp</name>
    <name type="synonym">Cyprinus rohita</name>
    <dbReference type="NCBI Taxonomy" id="84645"/>
    <lineage>
        <taxon>Eukaryota</taxon>
        <taxon>Metazoa</taxon>
        <taxon>Chordata</taxon>
        <taxon>Craniata</taxon>
        <taxon>Vertebrata</taxon>
        <taxon>Euteleostomi</taxon>
        <taxon>Actinopterygii</taxon>
        <taxon>Neopterygii</taxon>
        <taxon>Teleostei</taxon>
        <taxon>Ostariophysi</taxon>
        <taxon>Cypriniformes</taxon>
        <taxon>Cyprinidae</taxon>
        <taxon>Labeoninae</taxon>
        <taxon>Labeonini</taxon>
        <taxon>Labeo</taxon>
    </lineage>
</organism>
<dbReference type="InterPro" id="IPR001320">
    <property type="entry name" value="Iontro_rcpt_C"/>
</dbReference>
<dbReference type="SMART" id="SM00079">
    <property type="entry name" value="PBPe"/>
    <property type="match status" value="1"/>
</dbReference>
<keyword evidence="12 14" id="KW-1071">Ligand-gated ion channel</keyword>
<dbReference type="InterPro" id="IPR019594">
    <property type="entry name" value="Glu/Gly-bd"/>
</dbReference>
<name>A0ABQ8M963_LABRO</name>
<feature type="chain" id="PRO_5044994879" description="Glutamate receptor" evidence="14">
    <location>
        <begin position="25"/>
        <end position="1198"/>
    </location>
</feature>
<keyword evidence="5 14" id="KW-1133">Transmembrane helix</keyword>
<keyword evidence="15" id="KW-0175">Coiled coil</keyword>
<dbReference type="Gene3D" id="3.40.190.10">
    <property type="entry name" value="Periplasmic binding protein-like II"/>
    <property type="match status" value="2"/>
</dbReference>
<keyword evidence="9 14" id="KW-0675">Receptor</keyword>
<keyword evidence="4 14" id="KW-0812">Transmembrane</keyword>
<evidence type="ECO:0000256" key="4">
    <source>
        <dbReference type="ARBA" id="ARBA00022692"/>
    </source>
</evidence>
<keyword evidence="6 14" id="KW-0770">Synapse</keyword>
<keyword evidence="8 14" id="KW-0472">Membrane</keyword>
<evidence type="ECO:0000256" key="15">
    <source>
        <dbReference type="SAM" id="Coils"/>
    </source>
</evidence>
<comment type="subcellular location">
    <subcellularLocation>
        <location evidence="1">Cell membrane</location>
        <topology evidence="1">Multi-pass membrane protein</topology>
    </subcellularLocation>
    <subcellularLocation>
        <location evidence="14">Postsynaptic cell membrane</location>
        <topology evidence="14">Multi-pass membrane protein</topology>
    </subcellularLocation>
</comment>
<keyword evidence="20" id="KW-1185">Reference proteome</keyword>
<evidence type="ECO:0000256" key="1">
    <source>
        <dbReference type="ARBA" id="ARBA00004651"/>
    </source>
</evidence>
<feature type="transmembrane region" description="Helical" evidence="14">
    <location>
        <begin position="459"/>
        <end position="478"/>
    </location>
</feature>
<keyword evidence="10" id="KW-0325">Glycoprotein</keyword>
<evidence type="ECO:0000256" key="13">
    <source>
        <dbReference type="ARBA" id="ARBA00023303"/>
    </source>
</evidence>
<dbReference type="PANTHER" id="PTHR18966">
    <property type="entry name" value="IONOTROPIC GLUTAMATE RECEPTOR"/>
    <property type="match status" value="1"/>
</dbReference>
<dbReference type="SUPFAM" id="SSF53850">
    <property type="entry name" value="Periplasmic binding protein-like II"/>
    <property type="match status" value="1"/>
</dbReference>
<comment type="similarity">
    <text evidence="14">Belongs to the glutamate-gated ion channel (TC 1.A.10.1) family.</text>
</comment>
<evidence type="ECO:0000259" key="17">
    <source>
        <dbReference type="SMART" id="SM00079"/>
    </source>
</evidence>
<feature type="region of interest" description="Disordered" evidence="16">
    <location>
        <begin position="1056"/>
        <end position="1084"/>
    </location>
</feature>
<feature type="domain" description="Ionotropic glutamate receptor L-glutamate and glycine-binding" evidence="18">
    <location>
        <begin position="350"/>
        <end position="406"/>
    </location>
</feature>
<reference evidence="19 20" key="1">
    <citation type="submission" date="2022-01" db="EMBL/GenBank/DDBJ databases">
        <title>A high-quality chromosome-level genome assembly of rohu carp, Labeo rohita.</title>
        <authorList>
            <person name="Arick M.A. II"/>
            <person name="Hsu C.-Y."/>
            <person name="Magbanua Z."/>
            <person name="Pechanova O."/>
            <person name="Grover C."/>
            <person name="Miller E."/>
            <person name="Thrash A."/>
            <person name="Ezzel L."/>
            <person name="Alam S."/>
            <person name="Benzie J."/>
            <person name="Hamilton M."/>
            <person name="Karsi A."/>
            <person name="Lawrence M.L."/>
            <person name="Peterson D.G."/>
        </authorList>
    </citation>
    <scope>NUCLEOTIDE SEQUENCE [LARGE SCALE GENOMIC DNA]</scope>
    <source>
        <strain evidence="20">BAU-BD-2019</strain>
        <tissue evidence="19">Blood</tissue>
    </source>
</reference>
<keyword evidence="3 14" id="KW-1003">Cell membrane</keyword>
<dbReference type="InterPro" id="IPR028082">
    <property type="entry name" value="Peripla_BP_I"/>
</dbReference>
<comment type="function">
    <text evidence="14">Receptor for glutamate that functions as a ligand-gated ion channel in the central nervous system and plays an important role in excitatory synaptic transmission. L-glutamate acts as an excitatory neurotransmitter at many synapses in the central nervous system.</text>
</comment>
<comment type="caution">
    <text evidence="19">The sequence shown here is derived from an EMBL/GenBank/DDBJ whole genome shotgun (WGS) entry which is preliminary data.</text>
</comment>
<dbReference type="PRINTS" id="PR00177">
    <property type="entry name" value="NMDARECEPTOR"/>
</dbReference>
<evidence type="ECO:0000256" key="16">
    <source>
        <dbReference type="SAM" id="MobiDB-lite"/>
    </source>
</evidence>
<dbReference type="InterPro" id="IPR015683">
    <property type="entry name" value="Ionotropic_Glu_rcpt"/>
</dbReference>
<dbReference type="SMART" id="SM00918">
    <property type="entry name" value="Lig_chan-Glu_bd"/>
    <property type="match status" value="1"/>
</dbReference>
<sequence>MTTRIPSSGLVELLLAVLQRSGWEESMAVLCQGWEDAGLLDLLKLQGRSDWGPSHWHMRAALNLSHSTPHVANISDFLSEHFNQDHSPPASVLLFGADPECASSVLRSAHDLGLTLPTVHWIMGQPLSPDALHSIGLPLGLLAYGEVDRKPLDYYIRDALQLVNRAVTAATVVRPDLALIQNMVNCFDKPNKHELPSSGQYIARFLSNTSFVGLTGPVSVKRNLSRVHTSQRVHIWSLRRDAVGQPTWVTVGSWEGGRLDVEEQGLWQGSPPRQRTEGQMSKVGRRWRAGFPVSGNRLRVVTLVEHPFVFTREVDEDGNCPAGQYCLDARTNSSETLDQLYTERAQGNNSFLPRDFSKCCYGYCIDLLEKLAEDMNFEFDLYIVGDGKYGAVNDGQWTGLVGDLLSGVADMAVTSFSINSARSKVIDFTSPFFSTSLGILVRSKDTAAPIGAFMWPLHWSMWMGIFVALHITALFLTLYEWKSPFGMTPHGRNRVKVFSYSSALNLCYAILFGRTVSSKTPKCWTGRFLMNLWAIFCLLVLSSYTANLAAVMVGEKTFEEVSGIHDAKLHHPSQGFRFGTVRESSAEDYMKKSFPEMHEYMRTFNEPTTPKGVATLKTDPPQLDAFIMDKALLDYEVSIDADCKLLTVGKPFAIEGYGIGLPQNSPLTSNISEFISRYKSDGYMDMLHDKWYKVVPCGKRVFAVTEENVYFITQHYPTYYRNTYQINNGRGASVLIRRFGSVPSLTYLVSLSPVLTEGGKLPLPEQKRLFLISISNRGALVASEARRRTRTRGRRIVSWIKPTRDTLAFESIRQVNMSETELIGCVISQNAAGSTQRPYKDLQDWIRARGSFKLVGILLHQRHCGEDTGFSPANVISVSRIILPSCVQVLHCTALVLKATMSHFFCIGCVSVQTLQMGIRHFSGLFVLLCVGVTGALLTLAGEHAFYRLKIHRALNMTYEDVKRQRANTEKSCNIQKAQPHPPPPPAPLGSFARWNNESTKAVQEPKDNKRVHFNLETLNTRRLLPRVMSEGSQASSGSASALSSGAGSLLARVCENGGPVQRPAPSSSSSSVRSSSPSRESELEELQVKIEEIREHLKAALARRAELQTTLAKERAAAVIAPPTTTAPPTVTATICPALTKEPADLKRAGAPGFFQIIWMLKSTKQVVAFLSELCLFTSQKELSLPGCCFLGGYGSE</sequence>
<evidence type="ECO:0000259" key="18">
    <source>
        <dbReference type="SMART" id="SM00918"/>
    </source>
</evidence>
<proteinExistence type="inferred from homology"/>
<evidence type="ECO:0000256" key="11">
    <source>
        <dbReference type="ARBA" id="ARBA00023257"/>
    </source>
</evidence>
<dbReference type="CDD" id="cd13720">
    <property type="entry name" value="PBP2_iGluR_NMDA_Nr3"/>
    <property type="match status" value="1"/>
</dbReference>
<accession>A0ABQ8M963</accession>
<dbReference type="Pfam" id="PF00060">
    <property type="entry name" value="Lig_chan"/>
    <property type="match status" value="1"/>
</dbReference>
<evidence type="ECO:0000256" key="10">
    <source>
        <dbReference type="ARBA" id="ARBA00023180"/>
    </source>
</evidence>
<feature type="domain" description="Ionotropic glutamate receptor C-terminal" evidence="17">
    <location>
        <begin position="338"/>
        <end position="694"/>
    </location>
</feature>
<evidence type="ECO:0000313" key="19">
    <source>
        <dbReference type="EMBL" id="KAI2659418.1"/>
    </source>
</evidence>
<feature type="signal peptide" evidence="14">
    <location>
        <begin position="1"/>
        <end position="24"/>
    </location>
</feature>